<sequence>MAQDLQGKVALITGANTGIGRVTARELAKRGAHIVITARNQERAQPVLDEIRTESPQAKVDFIPLELSNFASIRACASSFIALNLPLHILVNNAGLAGAKGLTQEGFEMTFGVNHVGTFLLTQLLLPKLQVSAPARVVTVASRAHYKAQRFDWDTLRQKRRSFSGYPEYCTSKFANVLFSAELARRLQGTGVTTYALHPGVVATDVWRAVPWPFRSWIKRNMITPEQGAETSIYCATSPDLARETGLYYDSCKTKEISTLAQDQALARELWQRSEEWVK</sequence>
<protein>
    <submittedName>
        <fullName evidence="2">Retinol dehydrogenase 12 (All-trans and 9-cis retinol dehydrogenase)</fullName>
    </submittedName>
</protein>
<evidence type="ECO:0000256" key="1">
    <source>
        <dbReference type="ARBA" id="ARBA00023002"/>
    </source>
</evidence>
<keyword evidence="1" id="KW-0560">Oxidoreductase</keyword>
<dbReference type="SUPFAM" id="SSF51735">
    <property type="entry name" value="NAD(P)-binding Rossmann-fold domains"/>
    <property type="match status" value="1"/>
</dbReference>
<proteinExistence type="predicted"/>
<dbReference type="InterPro" id="IPR036291">
    <property type="entry name" value="NAD(P)-bd_dom_sf"/>
</dbReference>
<organism evidence="2">
    <name type="scientific">uncultured bacterium A1Q1_fos_1266</name>
    <dbReference type="NCBI Taxonomy" id="1256546"/>
    <lineage>
        <taxon>Bacteria</taxon>
        <taxon>environmental samples</taxon>
    </lineage>
</organism>
<dbReference type="Gene3D" id="3.40.50.720">
    <property type="entry name" value="NAD(P)-binding Rossmann-like Domain"/>
    <property type="match status" value="1"/>
</dbReference>
<dbReference type="PANTHER" id="PTHR43157:SF31">
    <property type="entry name" value="PHOSPHATIDYLINOSITOL-GLYCAN BIOSYNTHESIS CLASS F PROTEIN"/>
    <property type="match status" value="1"/>
</dbReference>
<dbReference type="GO" id="GO:0016491">
    <property type="term" value="F:oxidoreductase activity"/>
    <property type="evidence" value="ECO:0007669"/>
    <property type="project" value="UniProtKB-KW"/>
</dbReference>
<dbReference type="PRINTS" id="PR00081">
    <property type="entry name" value="GDHRDH"/>
</dbReference>
<dbReference type="AlphaFoldDB" id="L7VT34"/>
<dbReference type="CDD" id="cd05327">
    <property type="entry name" value="retinol-DH_like_SDR_c_like"/>
    <property type="match status" value="1"/>
</dbReference>
<dbReference type="PANTHER" id="PTHR43157">
    <property type="entry name" value="PHOSPHATIDYLINOSITOL-GLYCAN BIOSYNTHESIS CLASS F PROTEIN-RELATED"/>
    <property type="match status" value="1"/>
</dbReference>
<accession>L7VT34</accession>
<reference evidence="2" key="1">
    <citation type="submission" date="2012-09" db="EMBL/GenBank/DDBJ databases">
        <title>Metagenomic Characterization of a Microbial Community in Wastewater Detects High Levels of Antibiotic Resistance.</title>
        <authorList>
            <person name="Abrams M."/>
            <person name="Caldwell A."/>
            <person name="Vandaei E."/>
            <person name="Lee W."/>
            <person name="Perrott J."/>
            <person name="Khan S.Y."/>
            <person name="Ta J."/>
            <person name="Romero D."/>
            <person name="Nguyen V."/>
            <person name="Pourmand N."/>
            <person name="Ouverney C.C."/>
        </authorList>
    </citation>
    <scope>NUCLEOTIDE SEQUENCE</scope>
</reference>
<dbReference type="Pfam" id="PF00106">
    <property type="entry name" value="adh_short"/>
    <property type="match status" value="2"/>
</dbReference>
<dbReference type="EMBL" id="JX649897">
    <property type="protein sequence ID" value="AGC72287.1"/>
    <property type="molecule type" value="Genomic_DNA"/>
</dbReference>
<evidence type="ECO:0000313" key="2">
    <source>
        <dbReference type="EMBL" id="AGC72287.1"/>
    </source>
</evidence>
<dbReference type="InterPro" id="IPR002347">
    <property type="entry name" value="SDR_fam"/>
</dbReference>
<name>L7VT34_9BACT</name>